<reference evidence="1" key="1">
    <citation type="submission" date="2022-10" db="EMBL/GenBank/DDBJ databases">
        <title>Culturing micro-colonial fungi from biological soil crusts in the Mojave desert and describing Neophaeococcomyces mojavensis, and introducing the new genera and species Taxawa tesnikishii.</title>
        <authorList>
            <person name="Kurbessoian T."/>
            <person name="Stajich J.E."/>
        </authorList>
    </citation>
    <scope>NUCLEOTIDE SEQUENCE</scope>
    <source>
        <strain evidence="1">JES_115</strain>
    </source>
</reference>
<gene>
    <name evidence="1" type="ORF">H2199_008267</name>
</gene>
<name>A0ACC2YLE4_9PEZI</name>
<sequence length="652" mass="74827">MPWSSFSSPAPRSATPPAAVLEQVALREPEDEEPDLRHLNDSLQILAAIFPDIQPEVFRELLSNFSEESRVQIVTESLLKHGAKLVRGRYRQPQEREVPSFYRYRAASTVNSRGMPLAVEDRFRTESYQAAVKSALYEEFKGLSRSTIRAVLAEYNYSYTQARPTLLELASKSWRFSFTNLIKRRKAPSSTSHPLVTWSAPDPRLNIPARPVLTYTENAELNKELYDTLIAPVLARMKEEQIMKDRALAEQLNEAQAEEAGDMYDCGCCFTPCTFEQLSACDDGVHYICFRCVRHSINEALYGQGWARNINTERGTLRCIALETNGAKECNGCLPLSSIQRALATEPKGEETWHKLHERSTTSNLVQSGLPILKCPFCAYAEVDEIYLSTQHLSWRIKNRGLLVLLSAMLVHLLSIPTFRRAFRFLVLFTFLFITLNYLLKANIQIFAPLIESRKRLARKRLGLRFTCLSPFCGRRSCISCHKEWHDIHICHESERQALRTAIERAQAEAIKRTCPNCNLSFVKASGCNKLTCVCGYQMCYVCRQEVGKEGYQHFCQHFRPDPGKACQECDRCDLYKMEDEEMVVRRAGQRAEREWWENQVKEGSFPWEQGRKGVSKEQRDVGMRILSRFKIWERAVWEGLLDQVVDTLVVA</sequence>
<comment type="caution">
    <text evidence="1">The sequence shown here is derived from an EMBL/GenBank/DDBJ whole genome shotgun (WGS) entry which is preliminary data.</text>
</comment>
<accession>A0ACC2YLE4</accession>
<evidence type="ECO:0000313" key="1">
    <source>
        <dbReference type="EMBL" id="KAJ9635913.1"/>
    </source>
</evidence>
<organism evidence="1 2">
    <name type="scientific">Coniosporium tulheliwenetii</name>
    <dbReference type="NCBI Taxonomy" id="3383036"/>
    <lineage>
        <taxon>Eukaryota</taxon>
        <taxon>Fungi</taxon>
        <taxon>Dikarya</taxon>
        <taxon>Ascomycota</taxon>
        <taxon>Pezizomycotina</taxon>
        <taxon>Dothideomycetes</taxon>
        <taxon>Dothideomycetes incertae sedis</taxon>
        <taxon>Coniosporium</taxon>
    </lineage>
</organism>
<dbReference type="Proteomes" id="UP001172680">
    <property type="component" value="Unassembled WGS sequence"/>
</dbReference>
<proteinExistence type="predicted"/>
<evidence type="ECO:0000313" key="2">
    <source>
        <dbReference type="Proteomes" id="UP001172680"/>
    </source>
</evidence>
<dbReference type="EMBL" id="JAPDRP010000026">
    <property type="protein sequence ID" value="KAJ9635913.1"/>
    <property type="molecule type" value="Genomic_DNA"/>
</dbReference>
<keyword evidence="2" id="KW-1185">Reference proteome</keyword>
<protein>
    <submittedName>
        <fullName evidence="1">Uncharacterized protein</fullName>
    </submittedName>
</protein>